<name>A0A399SMT4_9MICO</name>
<evidence type="ECO:0000313" key="2">
    <source>
        <dbReference type="EMBL" id="RIJ43297.1"/>
    </source>
</evidence>
<reference evidence="2 3" key="1">
    <citation type="submission" date="2018-08" db="EMBL/GenBank/DDBJ databases">
        <title>Genome Sequence of Clavibacter michiganensis Subspecies type strains, and the Atypical Peach-Colored Strains Isolated from Tomato.</title>
        <authorList>
            <person name="Osdaghi E."/>
            <person name="Portier P."/>
            <person name="Briand M."/>
            <person name="Jacques M.-A."/>
        </authorList>
    </citation>
    <scope>NUCLEOTIDE SEQUENCE [LARGE SCALE GENOMIC DNA]</scope>
    <source>
        <strain evidence="2 3">CFBP 6488</strain>
    </source>
</reference>
<evidence type="ECO:0000313" key="3">
    <source>
        <dbReference type="Proteomes" id="UP000266634"/>
    </source>
</evidence>
<accession>A0A399SMT4</accession>
<dbReference type="EMBL" id="QWEA01000214">
    <property type="protein sequence ID" value="RIJ43297.1"/>
    <property type="molecule type" value="Genomic_DNA"/>
</dbReference>
<dbReference type="AlphaFoldDB" id="A0A399SMT4"/>
<feature type="region of interest" description="Disordered" evidence="1">
    <location>
        <begin position="1"/>
        <end position="22"/>
    </location>
</feature>
<organism evidence="2 3">
    <name type="scientific">Clavibacter michiganensis subsp. insidiosus</name>
    <dbReference type="NCBI Taxonomy" id="33014"/>
    <lineage>
        <taxon>Bacteria</taxon>
        <taxon>Bacillati</taxon>
        <taxon>Actinomycetota</taxon>
        <taxon>Actinomycetes</taxon>
        <taxon>Micrococcales</taxon>
        <taxon>Microbacteriaceae</taxon>
        <taxon>Clavibacter</taxon>
    </lineage>
</organism>
<evidence type="ECO:0000256" key="1">
    <source>
        <dbReference type="SAM" id="MobiDB-lite"/>
    </source>
</evidence>
<proteinExistence type="predicted"/>
<comment type="caution">
    <text evidence="2">The sequence shown here is derived from an EMBL/GenBank/DDBJ whole genome shotgun (WGS) entry which is preliminary data.</text>
</comment>
<dbReference type="Proteomes" id="UP000266634">
    <property type="component" value="Unassembled WGS sequence"/>
</dbReference>
<gene>
    <name evidence="2" type="ORF">DZF93_07070</name>
</gene>
<protein>
    <submittedName>
        <fullName evidence="2">Gamma-glutamyl-phosphate reductase</fullName>
    </submittedName>
</protein>
<feature type="non-terminal residue" evidence="2">
    <location>
        <position position="46"/>
    </location>
</feature>
<sequence length="46" mass="4544">MPCMPSNASGAPDTVPADPTTSPADALERILEAARAASTDLAATTS</sequence>